<keyword evidence="2" id="KW-1185">Reference proteome</keyword>
<comment type="caution">
    <text evidence="1">The sequence shown here is derived from an EMBL/GenBank/DDBJ whole genome shotgun (WGS) entry which is preliminary data.</text>
</comment>
<gene>
    <name evidence="1" type="ORF">AOG55_01210</name>
</gene>
<evidence type="ECO:0000313" key="2">
    <source>
        <dbReference type="Proteomes" id="UP000050301"/>
    </source>
</evidence>
<dbReference type="Proteomes" id="UP000050301">
    <property type="component" value="Unassembled WGS sequence"/>
</dbReference>
<evidence type="ECO:0000313" key="1">
    <source>
        <dbReference type="EMBL" id="KQB34219.1"/>
    </source>
</evidence>
<sequence>MDKKKIYIILSVIVAIIVISVVSAELEYEHFGFPSSSSISSDIGHQINSRVTLTYTNSFNISSQPGIPSNVTKAEYVIYSYGYYSTSSSGSKIPHYDRVIIEQFYFKNATDARLSYRSLYNGELASYRSNTGHNLTSSNITSIGIISNSTSFSGFKYSVFPSNNGNLTAQGFGYRNNLFFLVNWNSRINYSDAKKIVNSTISSMVGL</sequence>
<proteinExistence type="predicted"/>
<protein>
    <submittedName>
        <fullName evidence="1">Uncharacterized protein</fullName>
    </submittedName>
</protein>
<dbReference type="RefSeq" id="WP_048100869.1">
    <property type="nucleotide sequence ID" value="NZ_LKBH01000266.1"/>
</dbReference>
<accession>A0A0Q0RWG7</accession>
<reference evidence="1 2" key="1">
    <citation type="submission" date="2015-09" db="EMBL/GenBank/DDBJ databases">
        <title>Heavy metals and arsenic resistance mechanisms in polyextremophilic archaea of the family Ferroplasmaceae.</title>
        <authorList>
            <person name="Bulaev A.G."/>
            <person name="Kanygina A.V."/>
        </authorList>
    </citation>
    <scope>NUCLEOTIDE SEQUENCE [LARGE SCALE GENOMIC DNA]</scope>
    <source>
        <strain evidence="1 2">BH2</strain>
    </source>
</reference>
<dbReference type="AlphaFoldDB" id="A0A0Q0RWG7"/>
<dbReference type="InParanoid" id="A0A0Q0RWG7"/>
<dbReference type="EMBL" id="LKBH01000266">
    <property type="protein sequence ID" value="KQB34219.1"/>
    <property type="molecule type" value="Genomic_DNA"/>
</dbReference>
<organism evidence="1 2">
    <name type="scientific">Acidiplasma cupricumulans</name>
    <dbReference type="NCBI Taxonomy" id="312540"/>
    <lineage>
        <taxon>Archaea</taxon>
        <taxon>Methanobacteriati</taxon>
        <taxon>Thermoplasmatota</taxon>
        <taxon>Thermoplasmata</taxon>
        <taxon>Thermoplasmatales</taxon>
        <taxon>Ferroplasmaceae</taxon>
        <taxon>Acidiplasma</taxon>
    </lineage>
</organism>
<name>A0A0Q0RWG7_9ARCH</name>